<feature type="domain" description="Metallo-beta-lactamase" evidence="5">
    <location>
        <begin position="35"/>
        <end position="231"/>
    </location>
</feature>
<dbReference type="InterPro" id="IPR001279">
    <property type="entry name" value="Metallo-B-lactamas"/>
</dbReference>
<evidence type="ECO:0000313" key="6">
    <source>
        <dbReference type="EMBL" id="AWK04698.1"/>
    </source>
</evidence>
<organism evidence="6 7">
    <name type="scientific">Flavobacterium crocinum</name>
    <dbReference type="NCBI Taxonomy" id="2183896"/>
    <lineage>
        <taxon>Bacteria</taxon>
        <taxon>Pseudomonadati</taxon>
        <taxon>Bacteroidota</taxon>
        <taxon>Flavobacteriia</taxon>
        <taxon>Flavobacteriales</taxon>
        <taxon>Flavobacteriaceae</taxon>
        <taxon>Flavobacterium</taxon>
    </lineage>
</organism>
<comment type="similarity">
    <text evidence="1">Belongs to the metallo-beta-lactamase superfamily.</text>
</comment>
<reference evidence="6 7" key="1">
    <citation type="submission" date="2018-05" db="EMBL/GenBank/DDBJ databases">
        <title>Genome sequencing of Flavobacterium sp. HYN0056.</title>
        <authorList>
            <person name="Yi H."/>
            <person name="Baek C."/>
        </authorList>
    </citation>
    <scope>NUCLEOTIDE SEQUENCE [LARGE SCALE GENOMIC DNA]</scope>
    <source>
        <strain evidence="6 7">HYN0056</strain>
    </source>
</reference>
<dbReference type="GO" id="GO:0046872">
    <property type="term" value="F:metal ion binding"/>
    <property type="evidence" value="ECO:0007669"/>
    <property type="project" value="UniProtKB-KW"/>
</dbReference>
<dbReference type="Gene3D" id="3.60.15.10">
    <property type="entry name" value="Ribonuclease Z/Hydroxyacylglutathione hydrolase-like"/>
    <property type="match status" value="1"/>
</dbReference>
<evidence type="ECO:0000313" key="7">
    <source>
        <dbReference type="Proteomes" id="UP000245250"/>
    </source>
</evidence>
<dbReference type="SUPFAM" id="SSF56281">
    <property type="entry name" value="Metallo-hydrolase/oxidoreductase"/>
    <property type="match status" value="1"/>
</dbReference>
<gene>
    <name evidence="6" type="ORF">HYN56_10880</name>
</gene>
<evidence type="ECO:0000259" key="5">
    <source>
        <dbReference type="SMART" id="SM00849"/>
    </source>
</evidence>
<dbReference type="InterPro" id="IPR036866">
    <property type="entry name" value="RibonucZ/Hydroxyglut_hydro"/>
</dbReference>
<dbReference type="AlphaFoldDB" id="A0A2S1YLE1"/>
<evidence type="ECO:0000256" key="1">
    <source>
        <dbReference type="ARBA" id="ARBA00007749"/>
    </source>
</evidence>
<dbReference type="GO" id="GO:0016787">
    <property type="term" value="F:hydrolase activity"/>
    <property type="evidence" value="ECO:0007669"/>
    <property type="project" value="UniProtKB-KW"/>
</dbReference>
<protein>
    <submittedName>
        <fullName evidence="6">MBL fold metallo-hydrolase</fullName>
    </submittedName>
</protein>
<dbReference type="Pfam" id="PF00753">
    <property type="entry name" value="Lactamase_B"/>
    <property type="match status" value="1"/>
</dbReference>
<sequence length="251" mass="29558">MKIIALQEGNYIANSKKEFQLITEDTTEKGLKMAIQPFVVITDNDVVLLDFGLGFMNDGVPFIHEMLRKNNIEPEQITKVLVSHLHKDHIEGIGYFNEGNFVCNFPNAKIYIQEREIDFALEQINNPSYVFEILNELKKLPNVELMQDDIGNITDEIFYEVSAGHTKYHQVFWIKANDEIVFYGADDLPQKIYWSMHVAYKTDFDGKRAMESRKKWEQQAKDENWKVLFYHDMKIPVLEVFEEKMETEYRI</sequence>
<dbReference type="SMART" id="SM00849">
    <property type="entry name" value="Lactamase_B"/>
    <property type="match status" value="1"/>
</dbReference>
<keyword evidence="7" id="KW-1185">Reference proteome</keyword>
<dbReference type="InterPro" id="IPR051013">
    <property type="entry name" value="MBL_superfamily_lactonases"/>
</dbReference>
<name>A0A2S1YLE1_9FLAO</name>
<dbReference type="OrthoDB" id="9802897at2"/>
<dbReference type="PANTHER" id="PTHR42978">
    <property type="entry name" value="QUORUM-QUENCHING LACTONASE YTNP-RELATED-RELATED"/>
    <property type="match status" value="1"/>
</dbReference>
<dbReference type="Proteomes" id="UP000245250">
    <property type="component" value="Chromosome"/>
</dbReference>
<evidence type="ECO:0000256" key="3">
    <source>
        <dbReference type="ARBA" id="ARBA00022801"/>
    </source>
</evidence>
<dbReference type="KEGG" id="fcr:HYN56_10880"/>
<keyword evidence="4" id="KW-0862">Zinc</keyword>
<proteinExistence type="inferred from homology"/>
<evidence type="ECO:0000256" key="4">
    <source>
        <dbReference type="ARBA" id="ARBA00022833"/>
    </source>
</evidence>
<dbReference type="RefSeq" id="WP_109192182.1">
    <property type="nucleotide sequence ID" value="NZ_CP029255.1"/>
</dbReference>
<accession>A0A2S1YLE1</accession>
<keyword evidence="2" id="KW-0479">Metal-binding</keyword>
<evidence type="ECO:0000256" key="2">
    <source>
        <dbReference type="ARBA" id="ARBA00022723"/>
    </source>
</evidence>
<dbReference type="EMBL" id="CP029255">
    <property type="protein sequence ID" value="AWK04698.1"/>
    <property type="molecule type" value="Genomic_DNA"/>
</dbReference>
<keyword evidence="3 6" id="KW-0378">Hydrolase</keyword>